<dbReference type="AlphaFoldDB" id="A8N7L5"/>
<dbReference type="RefSeq" id="XP_001830821.2">
    <property type="nucleotide sequence ID" value="XM_001830769.2"/>
</dbReference>
<protein>
    <submittedName>
        <fullName evidence="2">Uncharacterized protein</fullName>
    </submittedName>
</protein>
<feature type="compositionally biased region" description="Low complexity" evidence="1">
    <location>
        <begin position="48"/>
        <end position="78"/>
    </location>
</feature>
<dbReference type="KEGG" id="cci:CC1G_02272"/>
<accession>A8N7L5</accession>
<proteinExistence type="predicted"/>
<evidence type="ECO:0000313" key="3">
    <source>
        <dbReference type="Proteomes" id="UP000001861"/>
    </source>
</evidence>
<comment type="caution">
    <text evidence="2">The sequence shown here is derived from an EMBL/GenBank/DDBJ whole genome shotgun (WGS) entry which is preliminary data.</text>
</comment>
<dbReference type="VEuPathDB" id="FungiDB:CC1G_02272"/>
<feature type="region of interest" description="Disordered" evidence="1">
    <location>
        <begin position="1"/>
        <end position="79"/>
    </location>
</feature>
<reference evidence="2 3" key="1">
    <citation type="journal article" date="2010" name="Proc. Natl. Acad. Sci. U.S.A.">
        <title>Insights into evolution of multicellular fungi from the assembled chromosomes of the mushroom Coprinopsis cinerea (Coprinus cinereus).</title>
        <authorList>
            <person name="Stajich J.E."/>
            <person name="Wilke S.K."/>
            <person name="Ahren D."/>
            <person name="Au C.H."/>
            <person name="Birren B.W."/>
            <person name="Borodovsky M."/>
            <person name="Burns C."/>
            <person name="Canback B."/>
            <person name="Casselton L.A."/>
            <person name="Cheng C.K."/>
            <person name="Deng J."/>
            <person name="Dietrich F.S."/>
            <person name="Fargo D.C."/>
            <person name="Farman M.L."/>
            <person name="Gathman A.C."/>
            <person name="Goldberg J."/>
            <person name="Guigo R."/>
            <person name="Hoegger P.J."/>
            <person name="Hooker J.B."/>
            <person name="Huggins A."/>
            <person name="James T.Y."/>
            <person name="Kamada T."/>
            <person name="Kilaru S."/>
            <person name="Kodira C."/>
            <person name="Kues U."/>
            <person name="Kupfer D."/>
            <person name="Kwan H.S."/>
            <person name="Lomsadze A."/>
            <person name="Li W."/>
            <person name="Lilly W.W."/>
            <person name="Ma L.J."/>
            <person name="Mackey A.J."/>
            <person name="Manning G."/>
            <person name="Martin F."/>
            <person name="Muraguchi H."/>
            <person name="Natvig D.O."/>
            <person name="Palmerini H."/>
            <person name="Ramesh M.A."/>
            <person name="Rehmeyer C.J."/>
            <person name="Roe B.A."/>
            <person name="Shenoy N."/>
            <person name="Stanke M."/>
            <person name="Ter-Hovhannisyan V."/>
            <person name="Tunlid A."/>
            <person name="Velagapudi R."/>
            <person name="Vision T.J."/>
            <person name="Zeng Q."/>
            <person name="Zolan M.E."/>
            <person name="Pukkila P.J."/>
        </authorList>
    </citation>
    <scope>NUCLEOTIDE SEQUENCE [LARGE SCALE GENOMIC DNA]</scope>
    <source>
        <strain evidence="3">Okayama-7 / 130 / ATCC MYA-4618 / FGSC 9003</strain>
    </source>
</reference>
<organism evidence="2 3">
    <name type="scientific">Coprinopsis cinerea (strain Okayama-7 / 130 / ATCC MYA-4618 / FGSC 9003)</name>
    <name type="common">Inky cap fungus</name>
    <name type="synonym">Hormographiella aspergillata</name>
    <dbReference type="NCBI Taxonomy" id="240176"/>
    <lineage>
        <taxon>Eukaryota</taxon>
        <taxon>Fungi</taxon>
        <taxon>Dikarya</taxon>
        <taxon>Basidiomycota</taxon>
        <taxon>Agaricomycotina</taxon>
        <taxon>Agaricomycetes</taxon>
        <taxon>Agaricomycetidae</taxon>
        <taxon>Agaricales</taxon>
        <taxon>Agaricineae</taxon>
        <taxon>Psathyrellaceae</taxon>
        <taxon>Coprinopsis</taxon>
    </lineage>
</organism>
<dbReference type="OMA" id="ATTRECC"/>
<gene>
    <name evidence="2" type="ORF">CC1G_02272</name>
</gene>
<evidence type="ECO:0000256" key="1">
    <source>
        <dbReference type="SAM" id="MobiDB-lite"/>
    </source>
</evidence>
<sequence>MYDYTVGSHFANFPKTPRRTPVPLPDARPPPSHTPTALASPVSPAQWSTSPSSIRPSSSGSSDSSLSDPTPSPVTLPSFSPGYHPSVSVASNPSFGETITSQSLAPYVPFSSLGYNDSNQTIPGGLELIEASNSNNISNLSPLIILDEPIVEQLINLPAIPSTPPPSTVNSAAYNGASQVDGSSQNQGLGSSDNDELSDMYIDYFDEVSFASMLMSLLRFRV</sequence>
<feature type="compositionally biased region" description="Pro residues" evidence="1">
    <location>
        <begin position="20"/>
        <end position="33"/>
    </location>
</feature>
<dbReference type="Proteomes" id="UP000001861">
    <property type="component" value="Unassembled WGS sequence"/>
</dbReference>
<feature type="compositionally biased region" description="Polar residues" evidence="1">
    <location>
        <begin position="168"/>
        <end position="192"/>
    </location>
</feature>
<dbReference type="HOGENOM" id="CLU_1245280_0_0_1"/>
<dbReference type="EMBL" id="AACS02000003">
    <property type="protein sequence ID" value="EAU90885.2"/>
    <property type="molecule type" value="Genomic_DNA"/>
</dbReference>
<evidence type="ECO:0000313" key="2">
    <source>
        <dbReference type="EMBL" id="EAU90885.2"/>
    </source>
</evidence>
<feature type="region of interest" description="Disordered" evidence="1">
    <location>
        <begin position="165"/>
        <end position="193"/>
    </location>
</feature>
<dbReference type="InParanoid" id="A8N7L5"/>
<dbReference type="GeneID" id="6007269"/>
<name>A8N7L5_COPC7</name>
<keyword evidence="3" id="KW-1185">Reference proteome</keyword>